<sequence length="211" mass="24373">MCLRACHEMLQRDAYPWDKSMRDYLKSRDFHRHMRLLLASRFRELGWESQNSGKCSFARDGRACWLQVSQYSNSIMGAKFTINMTEGSGPAGDTRILRRLNEADRSIGKALEESIIARLPRPDPDPEIEVLGGSGQTILVKLGDLARANPRQWEAPSDVWLPYFSKSDLDDWATFLLPRLERLTAPSSSEKIDPQLWAQRFRRLTRLFRSK</sequence>
<dbReference type="HOGENOM" id="CLU_1433427_0_0_5"/>
<keyword evidence="1" id="KW-0614">Plasmid</keyword>
<accession>Q1M673</accession>
<geneLocation type="plasmid" evidence="1 2">
    <name>pRL11</name>
</geneLocation>
<proteinExistence type="predicted"/>
<keyword evidence="2" id="KW-1185">Reference proteome</keyword>
<evidence type="ECO:0000313" key="2">
    <source>
        <dbReference type="Proteomes" id="UP000006575"/>
    </source>
</evidence>
<dbReference type="EMBL" id="AM236085">
    <property type="protein sequence ID" value="CAK03265.1"/>
    <property type="molecule type" value="Genomic_DNA"/>
</dbReference>
<name>Q1M673_RHIJ3</name>
<reference evidence="1 2" key="1">
    <citation type="journal article" date="2006" name="Genome Biol.">
        <title>The genome of Rhizobium leguminosarum has recognizable core and accessory components.</title>
        <authorList>
            <person name="Young J.W."/>
            <person name="Crossman L.C."/>
            <person name="Johnston A.W.B."/>
            <person name="Thomson N.R."/>
            <person name="Ghazoui Z.F."/>
            <person name="Hull K.H."/>
            <person name="Wexler M."/>
            <person name="Curson A.R.J."/>
            <person name="Todd J.D."/>
            <person name="Poole P.S."/>
            <person name="Mauchline T.H."/>
            <person name="East A.K."/>
            <person name="Quail M.A."/>
            <person name="Churcher C."/>
            <person name="Arrowsmith C."/>
            <person name="Cherevach A."/>
            <person name="Chillingworth T."/>
            <person name="Clarke K."/>
            <person name="Cronin A."/>
            <person name="Davis P."/>
            <person name="Fraser A."/>
            <person name="Hance Z."/>
            <person name="Hauser H."/>
            <person name="Jagels K."/>
            <person name="Moule S."/>
            <person name="Mungall K."/>
            <person name="Norbertczak H."/>
            <person name="Rabbinowitsch E."/>
            <person name="Sanders M."/>
            <person name="Simmonds M."/>
            <person name="Whitehead S."/>
            <person name="Parkhill J."/>
        </authorList>
    </citation>
    <scope>NUCLEOTIDE SEQUENCE [LARGE SCALE GENOMIC DNA]</scope>
    <source>
        <strain evidence="2">DSM 114642 / LMG 32736 / 3841</strain>
    </source>
</reference>
<evidence type="ECO:0000313" key="1">
    <source>
        <dbReference type="EMBL" id="CAK03265.1"/>
    </source>
</evidence>
<protein>
    <recommendedName>
        <fullName evidence="3">DUF4304 domain-containing protein</fullName>
    </recommendedName>
</protein>
<dbReference type="AlphaFoldDB" id="Q1M673"/>
<dbReference type="Proteomes" id="UP000006575">
    <property type="component" value="Plasmid pRL11"/>
</dbReference>
<gene>
    <name evidence="1" type="ordered locus">pRL110315</name>
</gene>
<organism evidence="1 2">
    <name type="scientific">Rhizobium johnstonii (strain DSM 114642 / LMG 32736 / 3841)</name>
    <name type="common">Rhizobium leguminosarum bv. viciae</name>
    <dbReference type="NCBI Taxonomy" id="216596"/>
    <lineage>
        <taxon>Bacteria</taxon>
        <taxon>Pseudomonadati</taxon>
        <taxon>Pseudomonadota</taxon>
        <taxon>Alphaproteobacteria</taxon>
        <taxon>Hyphomicrobiales</taxon>
        <taxon>Rhizobiaceae</taxon>
        <taxon>Rhizobium/Agrobacterium group</taxon>
        <taxon>Rhizobium</taxon>
        <taxon>Rhizobium johnstonii</taxon>
    </lineage>
</organism>
<dbReference type="EnsemblBacteria" id="CAK03265">
    <property type="protein sequence ID" value="CAK03265"/>
    <property type="gene ID" value="pRL110315"/>
</dbReference>
<dbReference type="KEGG" id="rle:pRL110315"/>
<evidence type="ECO:0008006" key="3">
    <source>
        <dbReference type="Google" id="ProtNLM"/>
    </source>
</evidence>